<dbReference type="CTD" id="54627"/>
<feature type="compositionally biased region" description="Polar residues" evidence="1">
    <location>
        <begin position="683"/>
        <end position="693"/>
    </location>
</feature>
<feature type="compositionally biased region" description="Polar residues" evidence="1">
    <location>
        <begin position="812"/>
        <end position="822"/>
    </location>
</feature>
<feature type="compositionally biased region" description="Basic residues" evidence="1">
    <location>
        <begin position="579"/>
        <end position="588"/>
    </location>
</feature>
<dbReference type="AlphaFoldDB" id="A0A6J2V8P0"/>
<feature type="compositionally biased region" description="Polar residues" evidence="1">
    <location>
        <begin position="631"/>
        <end position="642"/>
    </location>
</feature>
<reference evidence="4" key="1">
    <citation type="submission" date="2025-08" db="UniProtKB">
        <authorList>
            <consortium name="RefSeq"/>
        </authorList>
    </citation>
    <scope>IDENTIFICATION</scope>
</reference>
<feature type="domain" description="Microtubule-associated protein 10 C-terminal" evidence="2">
    <location>
        <begin position="284"/>
        <end position="874"/>
    </location>
</feature>
<organism evidence="3 4">
    <name type="scientific">Chanos chanos</name>
    <name type="common">Milkfish</name>
    <name type="synonym">Mugil chanos</name>
    <dbReference type="NCBI Taxonomy" id="29144"/>
    <lineage>
        <taxon>Eukaryota</taxon>
        <taxon>Metazoa</taxon>
        <taxon>Chordata</taxon>
        <taxon>Craniata</taxon>
        <taxon>Vertebrata</taxon>
        <taxon>Euteleostomi</taxon>
        <taxon>Actinopterygii</taxon>
        <taxon>Neopterygii</taxon>
        <taxon>Teleostei</taxon>
        <taxon>Ostariophysi</taxon>
        <taxon>Gonorynchiformes</taxon>
        <taxon>Chanidae</taxon>
        <taxon>Chanos</taxon>
    </lineage>
</organism>
<keyword evidence="3" id="KW-1185">Reference proteome</keyword>
<feature type="compositionally biased region" description="Polar residues" evidence="1">
    <location>
        <begin position="783"/>
        <end position="796"/>
    </location>
</feature>
<dbReference type="PANTHER" id="PTHR21831">
    <property type="entry name" value="MICROTUBULE-ASSOCIATED PROTEIN 10"/>
    <property type="match status" value="1"/>
</dbReference>
<feature type="compositionally biased region" description="Polar residues" evidence="1">
    <location>
        <begin position="738"/>
        <end position="753"/>
    </location>
</feature>
<feature type="region of interest" description="Disordered" evidence="1">
    <location>
        <begin position="329"/>
        <end position="369"/>
    </location>
</feature>
<dbReference type="GO" id="GO:0005813">
    <property type="term" value="C:centrosome"/>
    <property type="evidence" value="ECO:0007669"/>
    <property type="project" value="TreeGrafter"/>
</dbReference>
<evidence type="ECO:0000313" key="3">
    <source>
        <dbReference type="Proteomes" id="UP000504632"/>
    </source>
</evidence>
<feature type="compositionally biased region" description="Low complexity" evidence="1">
    <location>
        <begin position="760"/>
        <end position="776"/>
    </location>
</feature>
<accession>A0A6J2V8P0</accession>
<protein>
    <submittedName>
        <fullName evidence="4">Microtubule-associated protein 10</fullName>
    </submittedName>
</protein>
<dbReference type="GeneID" id="115810337"/>
<dbReference type="Pfam" id="PF14925">
    <property type="entry name" value="HPHLAWLY"/>
    <property type="match status" value="1"/>
</dbReference>
<dbReference type="GO" id="GO:0051256">
    <property type="term" value="P:mitotic spindle midzone assembly"/>
    <property type="evidence" value="ECO:0007669"/>
    <property type="project" value="TreeGrafter"/>
</dbReference>
<dbReference type="GO" id="GO:0032467">
    <property type="term" value="P:positive regulation of cytokinesis"/>
    <property type="evidence" value="ECO:0007669"/>
    <property type="project" value="TreeGrafter"/>
</dbReference>
<sequence>MDRRSEPHETLFSFELLVDYVLFDHIRSSNHAEPAVGVRLLDFPTLLIYRKGTENALSKSDFDQKTRTPDDLLQSNGGGVEYSFHKGKSCLFKINLDSLHIHLSNTPLYVMVLDVRDEIPKLMGSSLISLAKLTERIKLDVYKHGICTPAAYGERGVIPLCNLMGERIGTISMGYKIVSLGASLLPHISENRIYQIDSSNIEKKPPITSAADEAEKLNSAKKDIICIQPENTATVSQERQLIKAAVSEAKPDRFVSAYTQTEHSRKIVKKSEFVRTDPDDEQDSTFCPPPLFYCSTEKAKVEKDTVMHKLSSPGIEALKIEDLDVAEDLDSEEESSAVENNDPSKSEKVEVKSKCTPRTQEQPTTPSILGDAVRQLPLLNALLVELSQLNGQTQQQPLSVHPQLAWIYTSSSQPSPVSPARGESRPETVKHPATSPPRMSQSLSPRYRQAGLRIKSAIPSMSPSEGSKKRPHCSKSGAKGKLRYGLTNTFRLRLRQIKPGVSRRHECMANQNDYSVTPAEPEKQRLVRPKQSQKSNSRLSNVDKKIKALINSPQRDASPLERTLKSQNKPHSTDVHISGHNKKKKHHPQNQAASLKSSSGKNWHDELDKETQAHVPSAVSQYSDLSDAEENSGQTSRAQPNLTIPHVLSSSDDEVGTHRRRRLSSLIQKPDSDDAEPEEYQDDFTSLDPTDSCSPDLLSSPEPGTFRKNPMSIDHSSSDSDSFRSDALPVPVKAAASPQRTLKGTHTIQSRPQASVHIVSSGNSESDSRSDSSISSRYHQRRFGTQGSGTNSQKDPQSPMGFESLQRDPTKESTLIRGTSGESFLPANDSVSDLALSSDCLEAEEERDELGSLGFDRKYRHISELVVKKLPGYTL</sequence>
<gene>
    <name evidence="4" type="primary">map10</name>
</gene>
<feature type="region of interest" description="Disordered" evidence="1">
    <location>
        <begin position="457"/>
        <end position="481"/>
    </location>
</feature>
<dbReference type="GO" id="GO:0030496">
    <property type="term" value="C:midbody"/>
    <property type="evidence" value="ECO:0007669"/>
    <property type="project" value="TreeGrafter"/>
</dbReference>
<dbReference type="InParanoid" id="A0A6J2V8P0"/>
<dbReference type="GO" id="GO:0008017">
    <property type="term" value="F:microtubule binding"/>
    <property type="evidence" value="ECO:0007669"/>
    <property type="project" value="InterPro"/>
</dbReference>
<dbReference type="GO" id="GO:0097431">
    <property type="term" value="C:mitotic spindle pole"/>
    <property type="evidence" value="ECO:0007669"/>
    <property type="project" value="TreeGrafter"/>
</dbReference>
<feature type="compositionally biased region" description="Basic and acidic residues" evidence="1">
    <location>
        <begin position="602"/>
        <end position="612"/>
    </location>
</feature>
<evidence type="ECO:0000256" key="1">
    <source>
        <dbReference type="SAM" id="MobiDB-lite"/>
    </source>
</evidence>
<dbReference type="OrthoDB" id="69809at2759"/>
<name>A0A6J2V8P0_CHACN</name>
<feature type="compositionally biased region" description="Polar residues" evidence="1">
    <location>
        <begin position="589"/>
        <end position="601"/>
    </location>
</feature>
<dbReference type="Pfam" id="PF14924">
    <property type="entry name" value="MAP10_N"/>
    <property type="match status" value="1"/>
</dbReference>
<feature type="compositionally biased region" description="Basic residues" evidence="1">
    <location>
        <begin position="469"/>
        <end position="481"/>
    </location>
</feature>
<dbReference type="GO" id="GO:0005881">
    <property type="term" value="C:cytoplasmic microtubule"/>
    <property type="evidence" value="ECO:0007669"/>
    <property type="project" value="TreeGrafter"/>
</dbReference>
<feature type="compositionally biased region" description="Polar residues" evidence="1">
    <location>
        <begin position="530"/>
        <end position="540"/>
    </location>
</feature>
<dbReference type="FunCoup" id="A0A6J2V8P0">
    <property type="interactions" value="643"/>
</dbReference>
<evidence type="ECO:0000313" key="4">
    <source>
        <dbReference type="RefSeq" id="XP_030628128.1"/>
    </source>
</evidence>
<dbReference type="InterPro" id="IPR026679">
    <property type="entry name" value="MAP10_C-term"/>
</dbReference>
<feature type="compositionally biased region" description="Polar residues" evidence="1">
    <location>
        <begin position="356"/>
        <end position="367"/>
    </location>
</feature>
<dbReference type="PANTHER" id="PTHR21831:SF2">
    <property type="entry name" value="MICROTUBULE-ASSOCIATED PROTEIN 10"/>
    <property type="match status" value="1"/>
</dbReference>
<feature type="region of interest" description="Disordered" evidence="1">
    <location>
        <begin position="411"/>
        <end position="444"/>
    </location>
</feature>
<dbReference type="Proteomes" id="UP000504632">
    <property type="component" value="Chromosome 4"/>
</dbReference>
<dbReference type="InterPro" id="IPR039302">
    <property type="entry name" value="MAP10"/>
</dbReference>
<dbReference type="RefSeq" id="XP_030628128.1">
    <property type="nucleotide sequence ID" value="XM_030772268.1"/>
</dbReference>
<feature type="compositionally biased region" description="Basic and acidic residues" evidence="1">
    <location>
        <begin position="342"/>
        <end position="353"/>
    </location>
</feature>
<dbReference type="GO" id="GO:0031122">
    <property type="term" value="P:cytoplasmic microtubule organization"/>
    <property type="evidence" value="ECO:0007669"/>
    <property type="project" value="TreeGrafter"/>
</dbReference>
<feature type="region of interest" description="Disordered" evidence="1">
    <location>
        <begin position="503"/>
        <end position="828"/>
    </location>
</feature>
<feature type="compositionally biased region" description="Acidic residues" evidence="1">
    <location>
        <begin position="673"/>
        <end position="682"/>
    </location>
</feature>
<dbReference type="GO" id="GO:1990023">
    <property type="term" value="C:mitotic spindle midzone"/>
    <property type="evidence" value="ECO:0007669"/>
    <property type="project" value="TreeGrafter"/>
</dbReference>
<evidence type="ECO:0000259" key="2">
    <source>
        <dbReference type="Pfam" id="PF14925"/>
    </source>
</evidence>
<proteinExistence type="predicted"/>